<evidence type="ECO:0000256" key="1">
    <source>
        <dbReference type="ARBA" id="ARBA00022801"/>
    </source>
</evidence>
<evidence type="ECO:0000313" key="4">
    <source>
        <dbReference type="Proteomes" id="UP000549457"/>
    </source>
</evidence>
<dbReference type="PANTHER" id="PTHR31988">
    <property type="entry name" value="ESTERASE, PUTATIVE (DUF303)-RELATED"/>
    <property type="match status" value="1"/>
</dbReference>
<dbReference type="GO" id="GO:0016788">
    <property type="term" value="F:hydrolase activity, acting on ester bonds"/>
    <property type="evidence" value="ECO:0007669"/>
    <property type="project" value="UniProtKB-ARBA"/>
</dbReference>
<dbReference type="EMBL" id="JACHFM010000002">
    <property type="protein sequence ID" value="MBB5222263.1"/>
    <property type="molecule type" value="Genomic_DNA"/>
</dbReference>
<keyword evidence="4" id="KW-1185">Reference proteome</keyword>
<protein>
    <recommendedName>
        <fullName evidence="2">Sialate O-acetylesterase domain-containing protein</fullName>
    </recommendedName>
</protein>
<dbReference type="Proteomes" id="UP000549457">
    <property type="component" value="Unassembled WGS sequence"/>
</dbReference>
<dbReference type="InterPro" id="IPR036514">
    <property type="entry name" value="SGNH_hydro_sf"/>
</dbReference>
<comment type="caution">
    <text evidence="3">The sequence shown here is derived from an EMBL/GenBank/DDBJ whole genome shotgun (WGS) entry which is preliminary data.</text>
</comment>
<sequence length="240" mass="25788">MTTWVFPLAGQSNMVSRADADGSAPWPAGVRFVTQSGELVSPTAEIATPEGNGGPFLIAKCFATDFLASHPGDSIVFVPGAVGGTSFWNHRWNPGDDLYDNLVELTRATLAEHPDWRLRALLFQGFETDASNQMLATTFHRAIDRFIRAIRADLGADLPIVFGELPPAFVGEDPVRAAIRDEVRFAAARWPWTAVVSSREPTLAEDDGLHYTTAGLLALGRRYAAGLAAAEANRVPAAGV</sequence>
<feature type="domain" description="Sialate O-acetylesterase" evidence="2">
    <location>
        <begin position="4"/>
        <end position="225"/>
    </location>
</feature>
<dbReference type="SUPFAM" id="SSF52266">
    <property type="entry name" value="SGNH hydrolase"/>
    <property type="match status" value="1"/>
</dbReference>
<proteinExistence type="predicted"/>
<dbReference type="InterPro" id="IPR052940">
    <property type="entry name" value="Carb_Esterase_6"/>
</dbReference>
<reference evidence="3 4" key="1">
    <citation type="submission" date="2020-08" db="EMBL/GenBank/DDBJ databases">
        <title>Genomic Encyclopedia of Type Strains, Phase IV (KMG-IV): sequencing the most valuable type-strain genomes for metagenomic binning, comparative biology and taxonomic classification.</title>
        <authorList>
            <person name="Goeker M."/>
        </authorList>
    </citation>
    <scope>NUCLEOTIDE SEQUENCE [LARGE SCALE GENOMIC DNA]</scope>
    <source>
        <strain evidence="3 4">DSM 101730</strain>
    </source>
</reference>
<accession>A0A840SSF0</accession>
<dbReference type="Pfam" id="PF03629">
    <property type="entry name" value="SASA"/>
    <property type="match status" value="1"/>
</dbReference>
<dbReference type="AlphaFoldDB" id="A0A840SSF0"/>
<dbReference type="PANTHER" id="PTHR31988:SF19">
    <property type="entry name" value="9-O-ACETYL-N-ACETYLNEURAMINIC ACID DEACETYLASE-RELATED"/>
    <property type="match status" value="1"/>
</dbReference>
<evidence type="ECO:0000259" key="2">
    <source>
        <dbReference type="Pfam" id="PF03629"/>
    </source>
</evidence>
<organism evidence="3 4">
    <name type="scientific">Amaricoccus macauensis</name>
    <dbReference type="NCBI Taxonomy" id="57001"/>
    <lineage>
        <taxon>Bacteria</taxon>
        <taxon>Pseudomonadati</taxon>
        <taxon>Pseudomonadota</taxon>
        <taxon>Alphaproteobacteria</taxon>
        <taxon>Rhodobacterales</taxon>
        <taxon>Paracoccaceae</taxon>
        <taxon>Amaricoccus</taxon>
    </lineage>
</organism>
<gene>
    <name evidence="3" type="ORF">HNP73_002199</name>
</gene>
<dbReference type="RefSeq" id="WP_184148814.1">
    <property type="nucleotide sequence ID" value="NZ_JACHFM010000002.1"/>
</dbReference>
<evidence type="ECO:0000313" key="3">
    <source>
        <dbReference type="EMBL" id="MBB5222263.1"/>
    </source>
</evidence>
<name>A0A840SSF0_9RHOB</name>
<dbReference type="Gene3D" id="3.40.50.1110">
    <property type="entry name" value="SGNH hydrolase"/>
    <property type="match status" value="1"/>
</dbReference>
<dbReference type="InterPro" id="IPR005181">
    <property type="entry name" value="SASA"/>
</dbReference>
<keyword evidence="1" id="KW-0378">Hydrolase</keyword>